<dbReference type="Pfam" id="PF00571">
    <property type="entry name" value="CBS"/>
    <property type="match status" value="2"/>
</dbReference>
<evidence type="ECO:0000256" key="7">
    <source>
        <dbReference type="ARBA" id="ARBA00023136"/>
    </source>
</evidence>
<dbReference type="PANTHER" id="PTHR43773">
    <property type="entry name" value="MAGNESIUM TRANSPORTER MGTE"/>
    <property type="match status" value="1"/>
</dbReference>
<dbReference type="EMBL" id="LSNE01000005">
    <property type="protein sequence ID" value="KXI29232.1"/>
    <property type="molecule type" value="Genomic_DNA"/>
</dbReference>
<evidence type="ECO:0000256" key="1">
    <source>
        <dbReference type="ARBA" id="ARBA00004141"/>
    </source>
</evidence>
<evidence type="ECO:0000313" key="12">
    <source>
        <dbReference type="Proteomes" id="UP000070299"/>
    </source>
</evidence>
<dbReference type="PANTHER" id="PTHR43773:SF1">
    <property type="entry name" value="MAGNESIUM TRANSPORTER MGTE"/>
    <property type="match status" value="1"/>
</dbReference>
<evidence type="ECO:0000256" key="8">
    <source>
        <dbReference type="PROSITE-ProRule" id="PRU00703"/>
    </source>
</evidence>
<dbReference type="InterPro" id="IPR038076">
    <property type="entry name" value="MgtE_N_sf"/>
</dbReference>
<dbReference type="InterPro" id="IPR000644">
    <property type="entry name" value="CBS_dom"/>
</dbReference>
<feature type="transmembrane region" description="Helical" evidence="9">
    <location>
        <begin position="389"/>
        <end position="411"/>
    </location>
</feature>
<comment type="subcellular location">
    <subcellularLocation>
        <location evidence="9">Cell membrane</location>
        <topology evidence="9">Multi-pass membrane protein</topology>
    </subcellularLocation>
    <subcellularLocation>
        <location evidence="1">Membrane</location>
        <topology evidence="1">Multi-pass membrane protein</topology>
    </subcellularLocation>
</comment>
<evidence type="ECO:0000256" key="2">
    <source>
        <dbReference type="ARBA" id="ARBA00009749"/>
    </source>
</evidence>
<keyword evidence="8" id="KW-0129">CBS domain</keyword>
<accession>A0A136A1X3</accession>
<name>A0A136A1X3_9ALTE</name>
<dbReference type="GO" id="GO:0015095">
    <property type="term" value="F:magnesium ion transmembrane transporter activity"/>
    <property type="evidence" value="ECO:0007669"/>
    <property type="project" value="UniProtKB-UniRule"/>
</dbReference>
<dbReference type="InterPro" id="IPR046342">
    <property type="entry name" value="CBS_dom_sf"/>
</dbReference>
<dbReference type="Pfam" id="PF01769">
    <property type="entry name" value="MgtE"/>
    <property type="match status" value="1"/>
</dbReference>
<comment type="subunit">
    <text evidence="9">Homodimer.</text>
</comment>
<keyword evidence="7 9" id="KW-0472">Membrane</keyword>
<dbReference type="CDD" id="cd04606">
    <property type="entry name" value="CBS_pair_Mg_transporter"/>
    <property type="match status" value="1"/>
</dbReference>
<evidence type="ECO:0000256" key="3">
    <source>
        <dbReference type="ARBA" id="ARBA00022448"/>
    </source>
</evidence>
<gene>
    <name evidence="11" type="ORF">AX660_13885</name>
</gene>
<dbReference type="Gene3D" id="3.10.580.10">
    <property type="entry name" value="CBS-domain"/>
    <property type="match status" value="1"/>
</dbReference>
<keyword evidence="9" id="KW-0479">Metal-binding</keyword>
<protein>
    <recommendedName>
        <fullName evidence="9">Magnesium transporter MgtE</fullName>
    </recommendedName>
</protein>
<evidence type="ECO:0000259" key="10">
    <source>
        <dbReference type="PROSITE" id="PS51371"/>
    </source>
</evidence>
<evidence type="ECO:0000256" key="4">
    <source>
        <dbReference type="ARBA" id="ARBA00022692"/>
    </source>
</evidence>
<organism evidence="11 12">
    <name type="scientific">Paraglaciecola hydrolytica</name>
    <dbReference type="NCBI Taxonomy" id="1799789"/>
    <lineage>
        <taxon>Bacteria</taxon>
        <taxon>Pseudomonadati</taxon>
        <taxon>Pseudomonadota</taxon>
        <taxon>Gammaproteobacteria</taxon>
        <taxon>Alteromonadales</taxon>
        <taxon>Alteromonadaceae</taxon>
        <taxon>Paraglaciecola</taxon>
    </lineage>
</organism>
<feature type="transmembrane region" description="Helical" evidence="9">
    <location>
        <begin position="362"/>
        <end position="383"/>
    </location>
</feature>
<dbReference type="SUPFAM" id="SSF161093">
    <property type="entry name" value="MgtE membrane domain-like"/>
    <property type="match status" value="1"/>
</dbReference>
<dbReference type="SUPFAM" id="SSF54631">
    <property type="entry name" value="CBS-domain pair"/>
    <property type="match status" value="1"/>
</dbReference>
<keyword evidence="9" id="KW-1003">Cell membrane</keyword>
<dbReference type="SUPFAM" id="SSF158791">
    <property type="entry name" value="MgtE N-terminal domain-like"/>
    <property type="match status" value="1"/>
</dbReference>
<dbReference type="GO" id="GO:0005886">
    <property type="term" value="C:plasma membrane"/>
    <property type="evidence" value="ECO:0007669"/>
    <property type="project" value="UniProtKB-SubCell"/>
</dbReference>
<evidence type="ECO:0000256" key="9">
    <source>
        <dbReference type="RuleBase" id="RU362011"/>
    </source>
</evidence>
<keyword evidence="12" id="KW-1185">Reference proteome</keyword>
<dbReference type="InterPro" id="IPR006669">
    <property type="entry name" value="MgtE_transporter"/>
</dbReference>
<evidence type="ECO:0000256" key="6">
    <source>
        <dbReference type="ARBA" id="ARBA00022989"/>
    </source>
</evidence>
<dbReference type="InterPro" id="IPR006668">
    <property type="entry name" value="Mg_transptr_MgtE_intracell_dom"/>
</dbReference>
<dbReference type="AlphaFoldDB" id="A0A136A1X3"/>
<dbReference type="GO" id="GO:0046872">
    <property type="term" value="F:metal ion binding"/>
    <property type="evidence" value="ECO:0007669"/>
    <property type="project" value="UniProtKB-KW"/>
</dbReference>
<feature type="domain" description="CBS" evidence="10">
    <location>
        <begin position="206"/>
        <end position="264"/>
    </location>
</feature>
<dbReference type="InterPro" id="IPR006667">
    <property type="entry name" value="SLC41_membr_dom"/>
</dbReference>
<proteinExistence type="inferred from homology"/>
<comment type="caution">
    <text evidence="11">The sequence shown here is derived from an EMBL/GenBank/DDBJ whole genome shotgun (WGS) entry which is preliminary data.</text>
</comment>
<sequence length="451" mass="49199">MPDTFEALSTNHQLRAINDALSDGDFVLVQAKLRSLAPCDVALLLESSHSRIRTEIWQLIEPELYSDVLEELSEDVRNGIIRNMLPEKLADALEEMDTDDLVETLSSLPEAISQDLLASMDEQDRLRAQQGLSYGEETAGFIMNTDAITLRPEISVEVFLRYLRLKGQIPENTDTFYVVDREDKLIGGVALTKLVTAAADTKVDTLIKSSEAIPVNMPDNEVASLFERYDWLSAPVVDENNRLVGRITIDDVVDIIREDAEHSMMSMAGLDDEEDTFAPVVKSTQRRTIWLGVNLFTALMAAAVSDLFEAALSQLAVLAILNTIVPSMGGAAGNQTLTLVIRGMALGHVSANNARWLITKELAIGFLNGIIWSILIASVIALWKQDLMLGAVIAFAMLINMIAAGLAGATLPMIMKKLNIDPALAGSVILTTITDVVGIFAFLGTASWLLL</sequence>
<reference evidence="12" key="1">
    <citation type="submission" date="2016-02" db="EMBL/GenBank/DDBJ databases">
        <authorList>
            <person name="Schultz-Johansen M."/>
            <person name="Glaring M.A."/>
            <person name="Bech P.K."/>
            <person name="Stougaard P."/>
        </authorList>
    </citation>
    <scope>NUCLEOTIDE SEQUENCE [LARGE SCALE GENOMIC DNA]</scope>
    <source>
        <strain evidence="12">S66</strain>
    </source>
</reference>
<keyword evidence="4 9" id="KW-0812">Transmembrane</keyword>
<keyword evidence="5 9" id="KW-0460">Magnesium</keyword>
<dbReference type="Gene3D" id="1.10.357.20">
    <property type="entry name" value="SLC41 divalent cation transporters, integral membrane domain"/>
    <property type="match status" value="1"/>
</dbReference>
<keyword evidence="6 9" id="KW-1133">Transmembrane helix</keyword>
<keyword evidence="3 9" id="KW-0813">Transport</keyword>
<dbReference type="Pfam" id="PF03448">
    <property type="entry name" value="MgtE_N"/>
    <property type="match status" value="1"/>
</dbReference>
<dbReference type="SMART" id="SM00924">
    <property type="entry name" value="MgtE_N"/>
    <property type="match status" value="1"/>
</dbReference>
<comment type="caution">
    <text evidence="9">Lacks conserved residue(s) required for the propagation of feature annotation.</text>
</comment>
<dbReference type="PROSITE" id="PS51371">
    <property type="entry name" value="CBS"/>
    <property type="match status" value="2"/>
</dbReference>
<dbReference type="Gene3D" id="1.25.60.10">
    <property type="entry name" value="MgtE N-terminal domain-like"/>
    <property type="match status" value="1"/>
</dbReference>
<evidence type="ECO:0000313" key="11">
    <source>
        <dbReference type="EMBL" id="KXI29232.1"/>
    </source>
</evidence>
<dbReference type="RefSeq" id="WP_068376399.1">
    <property type="nucleotide sequence ID" value="NZ_LSNE01000005.1"/>
</dbReference>
<dbReference type="SMART" id="SM00116">
    <property type="entry name" value="CBS"/>
    <property type="match status" value="2"/>
</dbReference>
<feature type="transmembrane region" description="Helical" evidence="9">
    <location>
        <begin position="423"/>
        <end position="450"/>
    </location>
</feature>
<dbReference type="OrthoDB" id="9790355at2"/>
<dbReference type="NCBIfam" id="TIGR00400">
    <property type="entry name" value="mgtE"/>
    <property type="match status" value="1"/>
</dbReference>
<dbReference type="STRING" id="1799789.AX660_13885"/>
<dbReference type="InterPro" id="IPR036739">
    <property type="entry name" value="SLC41_membr_dom_sf"/>
</dbReference>
<feature type="domain" description="CBS" evidence="10">
    <location>
        <begin position="143"/>
        <end position="205"/>
    </location>
</feature>
<dbReference type="Proteomes" id="UP000070299">
    <property type="component" value="Unassembled WGS sequence"/>
</dbReference>
<comment type="function">
    <text evidence="9">Acts as a magnesium transporter.</text>
</comment>
<comment type="similarity">
    <text evidence="2 9">Belongs to the SLC41A transporter family.</text>
</comment>
<evidence type="ECO:0000256" key="5">
    <source>
        <dbReference type="ARBA" id="ARBA00022842"/>
    </source>
</evidence>